<evidence type="ECO:0000256" key="20">
    <source>
        <dbReference type="ARBA" id="ARBA00063357"/>
    </source>
</evidence>
<keyword evidence="7 23" id="KW-0812">Transmembrane</keyword>
<dbReference type="Gene3D" id="1.10.510.10">
    <property type="entry name" value="Transferase(Phosphotransferase) domain 1"/>
    <property type="match status" value="1"/>
</dbReference>
<evidence type="ECO:0000256" key="12">
    <source>
        <dbReference type="ARBA" id="ARBA00022821"/>
    </source>
</evidence>
<protein>
    <submittedName>
        <fullName evidence="26">L-type lectin-domain containing receptor kinase IX.1-like</fullName>
    </submittedName>
</protein>
<dbReference type="PROSITE" id="PS50011">
    <property type="entry name" value="PROTEIN_KINASE_DOM"/>
    <property type="match status" value="1"/>
</dbReference>
<dbReference type="FunFam" id="3.30.200.20:FF:000168">
    <property type="entry name" value="L-type lectin-domain containing receptor kinase IX.1"/>
    <property type="match status" value="1"/>
</dbReference>
<feature type="transmembrane region" description="Helical" evidence="23">
    <location>
        <begin position="326"/>
        <end position="347"/>
    </location>
</feature>
<dbReference type="GO" id="GO:0004674">
    <property type="term" value="F:protein serine/threonine kinase activity"/>
    <property type="evidence" value="ECO:0007669"/>
    <property type="project" value="UniProtKB-KW"/>
</dbReference>
<evidence type="ECO:0000259" key="24">
    <source>
        <dbReference type="PROSITE" id="PS50011"/>
    </source>
</evidence>
<dbReference type="GO" id="GO:0009626">
    <property type="term" value="P:plant-type hypersensitive response"/>
    <property type="evidence" value="ECO:0007669"/>
    <property type="project" value="UniProtKB-ARBA"/>
</dbReference>
<feature type="domain" description="Protein kinase" evidence="24">
    <location>
        <begin position="393"/>
        <end position="671"/>
    </location>
</feature>
<evidence type="ECO:0000313" key="25">
    <source>
        <dbReference type="Proteomes" id="UP000504621"/>
    </source>
</evidence>
<keyword evidence="10 21" id="KW-0547">Nucleotide-binding</keyword>
<keyword evidence="12" id="KW-0611">Plant defense</keyword>
<dbReference type="PROSITE" id="PS00308">
    <property type="entry name" value="LECTIN_LEGUME_ALPHA"/>
    <property type="match status" value="1"/>
</dbReference>
<dbReference type="GO" id="GO:0005524">
    <property type="term" value="F:ATP binding"/>
    <property type="evidence" value="ECO:0007669"/>
    <property type="project" value="UniProtKB-UniRule"/>
</dbReference>
<keyword evidence="25" id="KW-1185">Reference proteome</keyword>
<proteinExistence type="inferred from homology"/>
<dbReference type="InterPro" id="IPR017441">
    <property type="entry name" value="Protein_kinase_ATP_BS"/>
</dbReference>
<keyword evidence="13 21" id="KW-0067">ATP-binding</keyword>
<dbReference type="CDD" id="cd14066">
    <property type="entry name" value="STKc_IRAK"/>
    <property type="match status" value="1"/>
</dbReference>
<keyword evidence="6" id="KW-0808">Transferase</keyword>
<dbReference type="PANTHER" id="PTHR27007">
    <property type="match status" value="1"/>
</dbReference>
<organism evidence="25 26">
    <name type="scientific">Herrania umbratica</name>
    <dbReference type="NCBI Taxonomy" id="108875"/>
    <lineage>
        <taxon>Eukaryota</taxon>
        <taxon>Viridiplantae</taxon>
        <taxon>Streptophyta</taxon>
        <taxon>Embryophyta</taxon>
        <taxon>Tracheophyta</taxon>
        <taxon>Spermatophyta</taxon>
        <taxon>Magnoliopsida</taxon>
        <taxon>eudicotyledons</taxon>
        <taxon>Gunneridae</taxon>
        <taxon>Pentapetalae</taxon>
        <taxon>rosids</taxon>
        <taxon>malvids</taxon>
        <taxon>Malvales</taxon>
        <taxon>Malvaceae</taxon>
        <taxon>Byttnerioideae</taxon>
        <taxon>Herrania</taxon>
    </lineage>
</organism>
<dbReference type="PROSITE" id="PS00108">
    <property type="entry name" value="PROTEIN_KINASE_ST"/>
    <property type="match status" value="1"/>
</dbReference>
<feature type="transmembrane region" description="Helical" evidence="23">
    <location>
        <begin position="46"/>
        <end position="64"/>
    </location>
</feature>
<evidence type="ECO:0000256" key="17">
    <source>
        <dbReference type="ARBA" id="ARBA00023180"/>
    </source>
</evidence>
<keyword evidence="16" id="KW-0675">Receptor</keyword>
<dbReference type="GO" id="GO:0002229">
    <property type="term" value="P:defense response to oomycetes"/>
    <property type="evidence" value="ECO:0007669"/>
    <property type="project" value="UniProtKB-ARBA"/>
</dbReference>
<feature type="region of interest" description="Disordered" evidence="22">
    <location>
        <begin position="697"/>
        <end position="736"/>
    </location>
</feature>
<dbReference type="InterPro" id="IPR001220">
    <property type="entry name" value="Legume_lectin_dom"/>
</dbReference>
<evidence type="ECO:0000256" key="3">
    <source>
        <dbReference type="ARBA" id="ARBA00010217"/>
    </source>
</evidence>
<dbReference type="SMART" id="SM00220">
    <property type="entry name" value="S_TKc"/>
    <property type="match status" value="1"/>
</dbReference>
<keyword evidence="11" id="KW-0418">Kinase</keyword>
<evidence type="ECO:0000256" key="4">
    <source>
        <dbReference type="ARBA" id="ARBA00022475"/>
    </source>
</evidence>
<keyword evidence="5" id="KW-0723">Serine/threonine-protein kinase</keyword>
<dbReference type="Pfam" id="PF00139">
    <property type="entry name" value="Lectin_legB"/>
    <property type="match status" value="1"/>
</dbReference>
<dbReference type="FunFam" id="1.10.510.10:FF:000240">
    <property type="entry name" value="Lectin-domain containing receptor kinase A4.3"/>
    <property type="match status" value="1"/>
</dbReference>
<dbReference type="Pfam" id="PF00069">
    <property type="entry name" value="Pkinase"/>
    <property type="match status" value="1"/>
</dbReference>
<keyword evidence="15 23" id="KW-0472">Membrane</keyword>
<dbReference type="CDD" id="cd06899">
    <property type="entry name" value="lectin_legume_LecRK_Arcelin_ConA"/>
    <property type="match status" value="1"/>
</dbReference>
<dbReference type="SUPFAM" id="SSF49899">
    <property type="entry name" value="Concanavalin A-like lectins/glucanases"/>
    <property type="match status" value="1"/>
</dbReference>
<dbReference type="InterPro" id="IPR011009">
    <property type="entry name" value="Kinase-like_dom_sf"/>
</dbReference>
<comment type="subunit">
    <text evidence="20">Interacts with ABCG40.</text>
</comment>
<dbReference type="InterPro" id="IPR008271">
    <property type="entry name" value="Ser/Thr_kinase_AS"/>
</dbReference>
<dbReference type="FunFam" id="2.60.120.200:FF:000103">
    <property type="entry name" value="L-type lectin-domain containing receptor kinase IX.1"/>
    <property type="match status" value="1"/>
</dbReference>
<dbReference type="GeneID" id="110412045"/>
<dbReference type="SUPFAM" id="SSF56112">
    <property type="entry name" value="Protein kinase-like (PK-like)"/>
    <property type="match status" value="1"/>
</dbReference>
<comment type="similarity">
    <text evidence="3">In the C-terminal section; belongs to the protein kinase superfamily. Ser/Thr protein kinase family.</text>
</comment>
<dbReference type="OrthoDB" id="842456at2759"/>
<dbReference type="AlphaFoldDB" id="A0A6J0ZUV7"/>
<comment type="subcellular location">
    <subcellularLocation>
        <location evidence="1">Cell membrane</location>
        <topology evidence="1">Single-pass type I membrane protein</topology>
    </subcellularLocation>
</comment>
<evidence type="ECO:0000313" key="26">
    <source>
        <dbReference type="RefSeq" id="XP_021278134.1"/>
    </source>
</evidence>
<evidence type="ECO:0000256" key="9">
    <source>
        <dbReference type="ARBA" id="ARBA00022734"/>
    </source>
</evidence>
<evidence type="ECO:0000256" key="14">
    <source>
        <dbReference type="ARBA" id="ARBA00022989"/>
    </source>
</evidence>
<evidence type="ECO:0000256" key="19">
    <source>
        <dbReference type="ARBA" id="ARBA00058818"/>
    </source>
</evidence>
<gene>
    <name evidence="26" type="primary">LOC110412045</name>
</gene>
<feature type="transmembrane region" description="Helical" evidence="23">
    <location>
        <begin position="20"/>
        <end position="39"/>
    </location>
</feature>
<dbReference type="Gene3D" id="2.60.120.200">
    <property type="match status" value="1"/>
</dbReference>
<dbReference type="InterPro" id="IPR013320">
    <property type="entry name" value="ConA-like_dom_sf"/>
</dbReference>
<name>A0A6J0ZUV7_9ROSI</name>
<dbReference type="GO" id="GO:0005886">
    <property type="term" value="C:plasma membrane"/>
    <property type="evidence" value="ECO:0007669"/>
    <property type="project" value="UniProtKB-SubCell"/>
</dbReference>
<evidence type="ECO:0000256" key="5">
    <source>
        <dbReference type="ARBA" id="ARBA00022527"/>
    </source>
</evidence>
<evidence type="ECO:0000256" key="13">
    <source>
        <dbReference type="ARBA" id="ARBA00022840"/>
    </source>
</evidence>
<comment type="function">
    <text evidence="19">Promotes hydrogen peroxide H(2)O(2) production and cell death.</text>
</comment>
<dbReference type="Gene3D" id="3.30.200.20">
    <property type="entry name" value="Phosphorylase Kinase, domain 1"/>
    <property type="match status" value="1"/>
</dbReference>
<dbReference type="PROSITE" id="PS00107">
    <property type="entry name" value="PROTEIN_KINASE_ATP"/>
    <property type="match status" value="1"/>
</dbReference>
<evidence type="ECO:0000256" key="6">
    <source>
        <dbReference type="ARBA" id="ARBA00022679"/>
    </source>
</evidence>
<dbReference type="InterPro" id="IPR000985">
    <property type="entry name" value="Lectin_LegA_CS"/>
</dbReference>
<evidence type="ECO:0000256" key="15">
    <source>
        <dbReference type="ARBA" id="ARBA00023136"/>
    </source>
</evidence>
<evidence type="ECO:0000256" key="7">
    <source>
        <dbReference type="ARBA" id="ARBA00022692"/>
    </source>
</evidence>
<evidence type="ECO:0000256" key="21">
    <source>
        <dbReference type="PROSITE-ProRule" id="PRU10141"/>
    </source>
</evidence>
<dbReference type="Proteomes" id="UP000504621">
    <property type="component" value="Unplaced"/>
</dbReference>
<accession>A0A6J0ZUV7</accession>
<evidence type="ECO:0000256" key="16">
    <source>
        <dbReference type="ARBA" id="ARBA00023170"/>
    </source>
</evidence>
<sequence>MKKTKHSEQLLPFLGENENLISTTSLPIMAICSLKMVSLQLLMNSLLCKLLTITVLFCLITPYTNALSFNFTSFYPNDNNITYERSAYPANEVIQLTTNQRDVQMTASVGRATYSKTLHLWDKASGNLTDFNTSFTFVIDSRNRSAYGDGIAFFLAPEGSKIPDNVTKGGTLGLASDGKELNTTVNRFVAVEFDIYQNRWDPEHDHVGININSMKSMTNITWWSDIMAGKTNEAWISYDSNTQNLSVAFTGFRNNTKVMQHLNSIIDLRLHLPERVTFGFSAATGNASSLHQIPSWAFTSSLELDNNITDPEPNLNRSRRRKNRTGLAVGLGVAGALVGGMILVWLASLYRKKFGKDEEEGHAIDEEIEDEFERGTGPRKFSYNELARATDNFRDVGKLGEGGFGGVYKGFLRDSSSYVAIKRVSSGSKQGIKEYASEVKIISRLRHRNLVQLIGWCHDKKELLLVYEFMPNGSLDSHLFNENSLLTWEVRYKIAQGLASGLLYLHEGWEQCVVHRDIKSSNVLLDSDFNAKLGDFGLARLVDHTKGSQTTVLAGTVGYLAPECHIAGKASKQSDVYSFGVVALEIACGRKPIDPKAGGGKVNLVERAWELYGTGNLLEACDPRLRGEFVKQEMEQLLIIGLWCAHPDENSRPSIQQAIHVLNFEAPLPILPSKMPVPTYYAPPLNVPAFPLSYSGTDSEGQQNQFSSYSYSTNSSQFTTSSSSSASTSLLSARQE</sequence>
<keyword evidence="14 23" id="KW-1133">Transmembrane helix</keyword>
<keyword evidence="9" id="KW-0430">Lectin</keyword>
<evidence type="ECO:0000256" key="2">
    <source>
        <dbReference type="ARBA" id="ARBA00008536"/>
    </source>
</evidence>
<evidence type="ECO:0000256" key="1">
    <source>
        <dbReference type="ARBA" id="ARBA00004251"/>
    </source>
</evidence>
<feature type="binding site" evidence="21">
    <location>
        <position position="422"/>
    </location>
    <ligand>
        <name>ATP</name>
        <dbReference type="ChEBI" id="CHEBI:30616"/>
    </ligand>
</feature>
<dbReference type="InterPro" id="IPR050528">
    <property type="entry name" value="L-type_Lectin-RKs"/>
</dbReference>
<evidence type="ECO:0000256" key="18">
    <source>
        <dbReference type="ARBA" id="ARBA00058054"/>
    </source>
</evidence>
<reference evidence="26" key="1">
    <citation type="submission" date="2025-08" db="UniProtKB">
        <authorList>
            <consortium name="RefSeq"/>
        </authorList>
    </citation>
    <scope>IDENTIFICATION</scope>
    <source>
        <tissue evidence="26">Leaf</tissue>
    </source>
</reference>
<comment type="similarity">
    <text evidence="2">In the N-terminal section; belongs to the leguminous lectin family.</text>
</comment>
<comment type="function">
    <text evidence="18">Involved in resistance response to the pathogenic oomycetes Phytophthora infestans and Phytophthora capsici.</text>
</comment>
<keyword evidence="4" id="KW-1003">Cell membrane</keyword>
<keyword evidence="8" id="KW-0732">Signal</keyword>
<dbReference type="GO" id="GO:0030246">
    <property type="term" value="F:carbohydrate binding"/>
    <property type="evidence" value="ECO:0007669"/>
    <property type="project" value="UniProtKB-KW"/>
</dbReference>
<dbReference type="RefSeq" id="XP_021278134.1">
    <property type="nucleotide sequence ID" value="XM_021422459.1"/>
</dbReference>
<evidence type="ECO:0000256" key="22">
    <source>
        <dbReference type="SAM" id="MobiDB-lite"/>
    </source>
</evidence>
<feature type="compositionally biased region" description="Low complexity" evidence="22">
    <location>
        <begin position="702"/>
        <end position="736"/>
    </location>
</feature>
<evidence type="ECO:0000256" key="8">
    <source>
        <dbReference type="ARBA" id="ARBA00022729"/>
    </source>
</evidence>
<keyword evidence="17" id="KW-0325">Glycoprotein</keyword>
<evidence type="ECO:0000256" key="10">
    <source>
        <dbReference type="ARBA" id="ARBA00022741"/>
    </source>
</evidence>
<evidence type="ECO:0000256" key="23">
    <source>
        <dbReference type="SAM" id="Phobius"/>
    </source>
</evidence>
<dbReference type="InterPro" id="IPR000719">
    <property type="entry name" value="Prot_kinase_dom"/>
</dbReference>
<evidence type="ECO:0000256" key="11">
    <source>
        <dbReference type="ARBA" id="ARBA00022777"/>
    </source>
</evidence>